<evidence type="ECO:0000259" key="3">
    <source>
        <dbReference type="PROSITE" id="PS51459"/>
    </source>
</evidence>
<dbReference type="PANTHER" id="PTHR13504">
    <property type="entry name" value="FIDO DOMAIN-CONTAINING PROTEIN DDB_G0283145"/>
    <property type="match status" value="1"/>
</dbReference>
<dbReference type="Pfam" id="PF02661">
    <property type="entry name" value="Fic"/>
    <property type="match status" value="1"/>
</dbReference>
<dbReference type="Gene3D" id="1.10.3290.10">
    <property type="entry name" value="Fido-like domain"/>
    <property type="match status" value="1"/>
</dbReference>
<dbReference type="GO" id="GO:0005524">
    <property type="term" value="F:ATP binding"/>
    <property type="evidence" value="ECO:0007669"/>
    <property type="project" value="UniProtKB-KW"/>
</dbReference>
<dbReference type="InterPro" id="IPR040198">
    <property type="entry name" value="Fido_containing"/>
</dbReference>
<dbReference type="EMBL" id="CP043641">
    <property type="protein sequence ID" value="QNE36541.1"/>
    <property type="molecule type" value="Genomic_DNA"/>
</dbReference>
<dbReference type="PANTHER" id="PTHR13504:SF38">
    <property type="entry name" value="FIDO DOMAIN-CONTAINING PROTEIN"/>
    <property type="match status" value="1"/>
</dbReference>
<reference evidence="5" key="1">
    <citation type="submission" date="2019-09" db="EMBL/GenBank/DDBJ databases">
        <title>Antimicrobial potential of Antarctic Bacteria.</title>
        <authorList>
            <person name="Benaud N."/>
            <person name="Edwards R.J."/>
            <person name="Ferrari B.C."/>
        </authorList>
    </citation>
    <scope>NUCLEOTIDE SEQUENCE [LARGE SCALE GENOMIC DNA]</scope>
    <source>
        <strain evidence="5">INR9</strain>
    </source>
</reference>
<evidence type="ECO:0000313" key="5">
    <source>
        <dbReference type="Proteomes" id="UP000515511"/>
    </source>
</evidence>
<dbReference type="SUPFAM" id="SSF140931">
    <property type="entry name" value="Fic-like"/>
    <property type="match status" value="1"/>
</dbReference>
<dbReference type="InterPro" id="IPR003812">
    <property type="entry name" value="Fido"/>
</dbReference>
<feature type="binding site" evidence="2">
    <location>
        <begin position="229"/>
        <end position="236"/>
    </location>
    <ligand>
        <name>ATP</name>
        <dbReference type="ChEBI" id="CHEBI:30616"/>
    </ligand>
</feature>
<evidence type="ECO:0000313" key="4">
    <source>
        <dbReference type="EMBL" id="QNE36541.1"/>
    </source>
</evidence>
<proteinExistence type="predicted"/>
<evidence type="ECO:0000256" key="1">
    <source>
        <dbReference type="PIRSR" id="PIRSR640198-1"/>
    </source>
</evidence>
<dbReference type="Proteomes" id="UP000515511">
    <property type="component" value="Chromosome"/>
</dbReference>
<evidence type="ECO:0000256" key="2">
    <source>
        <dbReference type="PIRSR" id="PIRSR640198-2"/>
    </source>
</evidence>
<dbReference type="KEGG" id="lse:F1C12_16430"/>
<accession>A0A7G6YDH6</accession>
<organism evidence="4 5">
    <name type="scientific">Leifsonia shinshuensis</name>
    <dbReference type="NCBI Taxonomy" id="150026"/>
    <lineage>
        <taxon>Bacteria</taxon>
        <taxon>Bacillati</taxon>
        <taxon>Actinomycetota</taxon>
        <taxon>Actinomycetes</taxon>
        <taxon>Micrococcales</taxon>
        <taxon>Microbacteriaceae</taxon>
        <taxon>Leifsonia</taxon>
    </lineage>
</organism>
<dbReference type="InterPro" id="IPR036597">
    <property type="entry name" value="Fido-like_dom_sf"/>
</dbReference>
<dbReference type="RefSeq" id="WP_185275978.1">
    <property type="nucleotide sequence ID" value="NZ_CP043641.1"/>
</dbReference>
<gene>
    <name evidence="4" type="ORF">F1C12_16430</name>
</gene>
<feature type="active site" evidence="1">
    <location>
        <position position="225"/>
    </location>
</feature>
<keyword evidence="2" id="KW-0547">Nucleotide-binding</keyword>
<protein>
    <submittedName>
        <fullName evidence="4">Fic family protein</fullName>
    </submittedName>
</protein>
<sequence length="411" mass="43949">MSGANDWVPHGVETISWRSRSGRGARADRMLTSVEATIPPFIAELVFVSDPSIQVAQEAAIRALAELDADTGPGAGAISAFLIRTESIASSKIEHIEATTEDFARALAGVKANTSATAMVSASNAIMRMVDDAGRTGRITLDSMFDAHRTLLSDDPSEAPYAGQVRGVQNWIGGSDFSPLGAEHVPPAVERVLPLLHDLIAFSNRDDIPVVAQAAIAHAQFESIHPFTDGNGRIGRALIGAIYRRRGLTSSTTPPVASALAADQDGYFELLTAYRRGVATPIVRELADATRFAAEEALVSVRAIRELPEEWEAGLAPRAGSALSALVEGLLDTPVFDAESAEARIGRSTSATYEALERLEDAGITLRITNRQRNRVWAVTAIIDELDSLDWRIAARARARSAAEPREPVAP</sequence>
<dbReference type="AlphaFoldDB" id="A0A7G6YDH6"/>
<feature type="domain" description="Fido" evidence="3">
    <location>
        <begin position="139"/>
        <end position="295"/>
    </location>
</feature>
<keyword evidence="2" id="KW-0067">ATP-binding</keyword>
<name>A0A7G6YDH6_9MICO</name>
<dbReference type="PROSITE" id="PS51459">
    <property type="entry name" value="FIDO"/>
    <property type="match status" value="1"/>
</dbReference>